<dbReference type="Proteomes" id="UP000218238">
    <property type="component" value="Unassembled WGS sequence"/>
</dbReference>
<name>A0A2A2TJY0_9CYAN</name>
<dbReference type="AlphaFoldDB" id="A0A2A2TJY0"/>
<sequence length="233" mass="26190">MFAPTPDTYIDLATALLIHYSFDLSGYQASDLVLQWQSQFPANWLHLAVVEALYQGRYKAFSVQQILAMWQRREQATFHFNMEFERLICSKFPTSLIAMSTSPLALVPTSPDTSNSHYSNNPNNFQAASVTKQTAASNNTKKSIESYIKNKYKEEQLEEVASSGIIRKSACNTQVIDSHSESHVTAQMVKFVPPVIHSPPIEQFSPEKCDRTDELFASKMKAIVGVESQELSV</sequence>
<keyword evidence="2" id="KW-1185">Reference proteome</keyword>
<evidence type="ECO:0000313" key="2">
    <source>
        <dbReference type="Proteomes" id="UP000218238"/>
    </source>
</evidence>
<comment type="caution">
    <text evidence="1">The sequence shown here is derived from an EMBL/GenBank/DDBJ whole genome shotgun (WGS) entry which is preliminary data.</text>
</comment>
<evidence type="ECO:0000313" key="1">
    <source>
        <dbReference type="EMBL" id="PAX55886.1"/>
    </source>
</evidence>
<reference evidence="1 2" key="1">
    <citation type="submission" date="2017-08" db="EMBL/GenBank/DDBJ databases">
        <title>Draft genome sequence of filamentous cyanobacterium Calothrix elsteri CCALA 953.</title>
        <authorList>
            <person name="Gagunashvili A.N."/>
            <person name="Elster J."/>
            <person name="Andresson O.S."/>
        </authorList>
    </citation>
    <scope>NUCLEOTIDE SEQUENCE [LARGE SCALE GENOMIC DNA]</scope>
    <source>
        <strain evidence="1 2">CCALA 953</strain>
    </source>
</reference>
<dbReference type="OrthoDB" id="494931at2"/>
<proteinExistence type="predicted"/>
<gene>
    <name evidence="1" type="ORF">CK510_10760</name>
</gene>
<protein>
    <submittedName>
        <fullName evidence="1">Uncharacterized protein</fullName>
    </submittedName>
</protein>
<dbReference type="EMBL" id="NTFS01000094">
    <property type="protein sequence ID" value="PAX55886.1"/>
    <property type="molecule type" value="Genomic_DNA"/>
</dbReference>
<organism evidence="1 2">
    <name type="scientific">Brunnivagina elsteri CCALA 953</name>
    <dbReference type="NCBI Taxonomy" id="987040"/>
    <lineage>
        <taxon>Bacteria</taxon>
        <taxon>Bacillati</taxon>
        <taxon>Cyanobacteriota</taxon>
        <taxon>Cyanophyceae</taxon>
        <taxon>Nostocales</taxon>
        <taxon>Calotrichaceae</taxon>
        <taxon>Brunnivagina</taxon>
    </lineage>
</organism>
<accession>A0A2A2TJY0</accession>